<dbReference type="Proteomes" id="UP001365542">
    <property type="component" value="Unassembled WGS sequence"/>
</dbReference>
<dbReference type="InterPro" id="IPR002925">
    <property type="entry name" value="Dienelactn_hydro"/>
</dbReference>
<dbReference type="AlphaFoldDB" id="A0AAV9X932"/>
<dbReference type="Gene3D" id="3.40.50.1820">
    <property type="entry name" value="alpha/beta hydrolase"/>
    <property type="match status" value="1"/>
</dbReference>
<dbReference type="PANTHER" id="PTHR17630:SF105">
    <property type="entry name" value="DIENELACTONE HYDROLASE FAMILY PROTEIN (AFU_ORTHOLOGUE AFUA_4G08790)"/>
    <property type="match status" value="1"/>
</dbReference>
<proteinExistence type="predicted"/>
<feature type="domain" description="Dienelactone hydrolase" evidence="1">
    <location>
        <begin position="30"/>
        <end position="284"/>
    </location>
</feature>
<evidence type="ECO:0000313" key="3">
    <source>
        <dbReference type="Proteomes" id="UP001365542"/>
    </source>
</evidence>
<dbReference type="EMBL" id="JAVHJO010000007">
    <property type="protein sequence ID" value="KAK6538600.1"/>
    <property type="molecule type" value="Genomic_DNA"/>
</dbReference>
<dbReference type="SUPFAM" id="SSF53474">
    <property type="entry name" value="alpha/beta-Hydrolases"/>
    <property type="match status" value="1"/>
</dbReference>
<gene>
    <name evidence="2" type="ORF">TWF694_010178</name>
</gene>
<dbReference type="InterPro" id="IPR029058">
    <property type="entry name" value="AB_hydrolase_fold"/>
</dbReference>
<evidence type="ECO:0000313" key="2">
    <source>
        <dbReference type="EMBL" id="KAK6538600.1"/>
    </source>
</evidence>
<name>A0AAV9X932_9PEZI</name>
<dbReference type="PANTHER" id="PTHR17630">
    <property type="entry name" value="DIENELACTONE HYDROLASE"/>
    <property type="match status" value="1"/>
</dbReference>
<protein>
    <recommendedName>
        <fullName evidence="1">Dienelactone hydrolase domain-containing protein</fullName>
    </recommendedName>
</protein>
<dbReference type="Pfam" id="PF01738">
    <property type="entry name" value="DLH"/>
    <property type="match status" value="1"/>
</dbReference>
<accession>A0AAV9X932</accession>
<evidence type="ECO:0000259" key="1">
    <source>
        <dbReference type="Pfam" id="PF01738"/>
    </source>
</evidence>
<reference evidence="2 3" key="1">
    <citation type="submission" date="2019-10" db="EMBL/GenBank/DDBJ databases">
        <authorList>
            <person name="Palmer J.M."/>
        </authorList>
    </citation>
    <scope>NUCLEOTIDE SEQUENCE [LARGE SCALE GENOMIC DNA]</scope>
    <source>
        <strain evidence="2 3">TWF694</strain>
    </source>
</reference>
<sequence length="295" mass="33103">MATDMCRDCFKGTIHEGEIKGEVTKIHDLDTYVSHPPEAVEATSPAVIVMIPDGLGWEGKNLRLTADRYAARTGCKVYLPDFMAGRSMPEYIMTFPIEEIISNWTSPRALIKKPYYFFWMIVNFIPFAMKNSIPKSHLRVVKFFTELRKSEEGRNKLVGVAGFCWGGKHAFLLGAEKSVEGDKPYLIDFAFSGHPSHVIIPKEIDELETPMSVAMGTEDFMNKKDFSEAMKAGLEKKEGRAQGSEFVFWEGGNHGFACRADLSNDKLKEAADGAEDQFVRWVQKMVETLRPIGAG</sequence>
<keyword evidence="3" id="KW-1185">Reference proteome</keyword>
<dbReference type="GO" id="GO:0016787">
    <property type="term" value="F:hydrolase activity"/>
    <property type="evidence" value="ECO:0007669"/>
    <property type="project" value="InterPro"/>
</dbReference>
<organism evidence="2 3">
    <name type="scientific">Orbilia ellipsospora</name>
    <dbReference type="NCBI Taxonomy" id="2528407"/>
    <lineage>
        <taxon>Eukaryota</taxon>
        <taxon>Fungi</taxon>
        <taxon>Dikarya</taxon>
        <taxon>Ascomycota</taxon>
        <taxon>Pezizomycotina</taxon>
        <taxon>Orbiliomycetes</taxon>
        <taxon>Orbiliales</taxon>
        <taxon>Orbiliaceae</taxon>
        <taxon>Orbilia</taxon>
    </lineage>
</organism>
<comment type="caution">
    <text evidence="2">The sequence shown here is derived from an EMBL/GenBank/DDBJ whole genome shotgun (WGS) entry which is preliminary data.</text>
</comment>